<evidence type="ECO:0000313" key="3">
    <source>
        <dbReference type="Proteomes" id="UP000478052"/>
    </source>
</evidence>
<comment type="caution">
    <text evidence="2">The sequence shown here is derived from an EMBL/GenBank/DDBJ whole genome shotgun (WGS) entry which is preliminary data.</text>
</comment>
<dbReference type="PROSITE" id="PS50143">
    <property type="entry name" value="BIR_REPEAT_2"/>
    <property type="match status" value="1"/>
</dbReference>
<dbReference type="InterPro" id="IPR001370">
    <property type="entry name" value="BIR_rpt"/>
</dbReference>
<feature type="non-terminal residue" evidence="2">
    <location>
        <position position="78"/>
    </location>
</feature>
<sequence length="78" mass="9288">MDFNMDFESRLKTFNENWSLTFIIPFEMAQAGFVYLGIRHLVKCIDCKIRLSNWRRGNNTLYIHYSIATNECGFIRES</sequence>
<reference evidence="2 3" key="1">
    <citation type="submission" date="2019-08" db="EMBL/GenBank/DDBJ databases">
        <title>Whole genome of Aphis craccivora.</title>
        <authorList>
            <person name="Voronova N.V."/>
            <person name="Shulinski R.S."/>
            <person name="Bandarenka Y.V."/>
            <person name="Zhorov D.G."/>
            <person name="Warner D."/>
        </authorList>
    </citation>
    <scope>NUCLEOTIDE SEQUENCE [LARGE SCALE GENOMIC DNA]</scope>
    <source>
        <strain evidence="2">180601</strain>
        <tissue evidence="2">Whole Body</tissue>
    </source>
</reference>
<keyword evidence="1" id="KW-1133">Transmembrane helix</keyword>
<dbReference type="Pfam" id="PF00653">
    <property type="entry name" value="BIR"/>
    <property type="match status" value="1"/>
</dbReference>
<dbReference type="EMBL" id="VUJU01009691">
    <property type="protein sequence ID" value="KAF0718307.1"/>
    <property type="molecule type" value="Genomic_DNA"/>
</dbReference>
<accession>A0A6G0W196</accession>
<keyword evidence="1" id="KW-0812">Transmembrane</keyword>
<proteinExistence type="predicted"/>
<dbReference type="OrthoDB" id="5855668at2759"/>
<keyword evidence="1" id="KW-0472">Membrane</keyword>
<dbReference type="SMART" id="SM00238">
    <property type="entry name" value="BIR"/>
    <property type="match status" value="1"/>
</dbReference>
<evidence type="ECO:0000313" key="2">
    <source>
        <dbReference type="EMBL" id="KAF0718307.1"/>
    </source>
</evidence>
<dbReference type="Gene3D" id="1.10.1170.10">
    <property type="entry name" value="Inhibitor Of Apoptosis Protein (2mihbC-IAP-1), Chain A"/>
    <property type="match status" value="1"/>
</dbReference>
<dbReference type="InterPro" id="IPR050784">
    <property type="entry name" value="IAP"/>
</dbReference>
<dbReference type="AlphaFoldDB" id="A0A6G0W196"/>
<dbReference type="SUPFAM" id="SSF57924">
    <property type="entry name" value="Inhibitor of apoptosis (IAP) repeat"/>
    <property type="match status" value="1"/>
</dbReference>
<organism evidence="2 3">
    <name type="scientific">Aphis craccivora</name>
    <name type="common">Cowpea aphid</name>
    <dbReference type="NCBI Taxonomy" id="307492"/>
    <lineage>
        <taxon>Eukaryota</taxon>
        <taxon>Metazoa</taxon>
        <taxon>Ecdysozoa</taxon>
        <taxon>Arthropoda</taxon>
        <taxon>Hexapoda</taxon>
        <taxon>Insecta</taxon>
        <taxon>Pterygota</taxon>
        <taxon>Neoptera</taxon>
        <taxon>Paraneoptera</taxon>
        <taxon>Hemiptera</taxon>
        <taxon>Sternorrhyncha</taxon>
        <taxon>Aphidomorpha</taxon>
        <taxon>Aphidoidea</taxon>
        <taxon>Aphididae</taxon>
        <taxon>Aphidini</taxon>
        <taxon>Aphis</taxon>
        <taxon>Aphis</taxon>
    </lineage>
</organism>
<keyword evidence="3" id="KW-1185">Reference proteome</keyword>
<name>A0A6G0W196_APHCR</name>
<evidence type="ECO:0000256" key="1">
    <source>
        <dbReference type="SAM" id="Phobius"/>
    </source>
</evidence>
<gene>
    <name evidence="2" type="ORF">FWK35_00028654</name>
</gene>
<dbReference type="Proteomes" id="UP000478052">
    <property type="component" value="Unassembled WGS sequence"/>
</dbReference>
<feature type="transmembrane region" description="Helical" evidence="1">
    <location>
        <begin position="20"/>
        <end position="38"/>
    </location>
</feature>
<dbReference type="PANTHER" id="PTHR10044">
    <property type="entry name" value="INHIBITOR OF APOPTOSIS"/>
    <property type="match status" value="1"/>
</dbReference>
<protein>
    <submittedName>
        <fullName evidence="2">Baculoviral IAP repeat-containing protein 3-like</fullName>
    </submittedName>
</protein>